<name>A0A239WU17_9ACTN</name>
<gene>
    <name evidence="2" type="ORF">SAMEA4412665_01614</name>
</gene>
<evidence type="ECO:0000313" key="2">
    <source>
        <dbReference type="EMBL" id="SNV37967.1"/>
    </source>
</evidence>
<proteinExistence type="predicted"/>
<dbReference type="Proteomes" id="UP000215332">
    <property type="component" value="Chromosome 1"/>
</dbReference>
<dbReference type="EMBL" id="LT906441">
    <property type="protein sequence ID" value="SNV37967.1"/>
    <property type="molecule type" value="Genomic_DNA"/>
</dbReference>
<reference evidence="2 3" key="1">
    <citation type="submission" date="2017-06" db="EMBL/GenBank/DDBJ databases">
        <authorList>
            <consortium name="Pathogen Informatics"/>
        </authorList>
    </citation>
    <scope>NUCLEOTIDE SEQUENCE [LARGE SCALE GENOMIC DNA]</scope>
    <source>
        <strain evidence="2 3">NCTC11865</strain>
    </source>
</reference>
<evidence type="ECO:0000256" key="1">
    <source>
        <dbReference type="SAM" id="MobiDB-lite"/>
    </source>
</evidence>
<organism evidence="2 3">
    <name type="scientific">Cutibacterium granulosum</name>
    <dbReference type="NCBI Taxonomy" id="33011"/>
    <lineage>
        <taxon>Bacteria</taxon>
        <taxon>Bacillati</taxon>
        <taxon>Actinomycetota</taxon>
        <taxon>Actinomycetes</taxon>
        <taxon>Propionibacteriales</taxon>
        <taxon>Propionibacteriaceae</taxon>
        <taxon>Cutibacterium</taxon>
    </lineage>
</organism>
<dbReference type="AlphaFoldDB" id="A0A239WU17"/>
<evidence type="ECO:0000313" key="3">
    <source>
        <dbReference type="Proteomes" id="UP000215332"/>
    </source>
</evidence>
<feature type="region of interest" description="Disordered" evidence="1">
    <location>
        <begin position="100"/>
        <end position="119"/>
    </location>
</feature>
<dbReference type="KEGG" id="cgrn:4412665_01614"/>
<sequence>MSATTTGEPVVFTRVHVSDPLPRETRCTSSSGRDSRSAMARTCAACSRAAHACASAASSDRCASSRIRSASCLAARETLARHQATPPPTSDTAAHAALTAAATTPASVTHPIVPERNHQ</sequence>
<accession>A0A239WU17</accession>
<protein>
    <submittedName>
        <fullName evidence="2">Uncharacterized protein</fullName>
    </submittedName>
</protein>